<evidence type="ECO:0000313" key="1">
    <source>
        <dbReference type="EMBL" id="RDU61354.1"/>
    </source>
</evidence>
<name>A0A3D8I9C0_9HELI</name>
<reference evidence="1 2" key="1">
    <citation type="submission" date="2018-04" db="EMBL/GenBank/DDBJ databases">
        <title>Novel Campyloabacter and Helicobacter Species and Strains.</title>
        <authorList>
            <person name="Mannion A.J."/>
            <person name="Shen Z."/>
            <person name="Fox J.G."/>
        </authorList>
    </citation>
    <scope>NUCLEOTIDE SEQUENCE [LARGE SCALE GENOMIC DNA]</scope>
    <source>
        <strain evidence="1 2">MIT 99-5101</strain>
    </source>
</reference>
<comment type="caution">
    <text evidence="1">The sequence shown here is derived from an EMBL/GenBank/DDBJ whole genome shotgun (WGS) entry which is preliminary data.</text>
</comment>
<sequence length="67" mass="8022">MRELYKQRGLKNVAVFHKVVAEAQGQNRFYKERSKGEFEILSNNPAIRAIFEEIKNTIKENLERERR</sequence>
<keyword evidence="2" id="KW-1185">Reference proteome</keyword>
<gene>
    <name evidence="1" type="ORF">CQA43_09350</name>
</gene>
<accession>A0A3D8I9C0</accession>
<proteinExistence type="predicted"/>
<organism evidence="1 2">
    <name type="scientific">Helicobacter ganmani</name>
    <dbReference type="NCBI Taxonomy" id="60246"/>
    <lineage>
        <taxon>Bacteria</taxon>
        <taxon>Pseudomonadati</taxon>
        <taxon>Campylobacterota</taxon>
        <taxon>Epsilonproteobacteria</taxon>
        <taxon>Campylobacterales</taxon>
        <taxon>Helicobacteraceae</taxon>
        <taxon>Helicobacter</taxon>
    </lineage>
</organism>
<dbReference type="AlphaFoldDB" id="A0A3D8I9C0"/>
<dbReference type="EMBL" id="NXLS01000026">
    <property type="protein sequence ID" value="RDU61354.1"/>
    <property type="molecule type" value="Genomic_DNA"/>
</dbReference>
<evidence type="ECO:0000313" key="2">
    <source>
        <dbReference type="Proteomes" id="UP000256650"/>
    </source>
</evidence>
<dbReference type="RefSeq" id="WP_115552323.1">
    <property type="nucleotide sequence ID" value="NZ_CARAGJ010000118.1"/>
</dbReference>
<protein>
    <submittedName>
        <fullName evidence="1">Uncharacterized protein</fullName>
    </submittedName>
</protein>
<dbReference type="Proteomes" id="UP000256650">
    <property type="component" value="Unassembled WGS sequence"/>
</dbReference>